<organism evidence="1 2">
    <name type="scientific">Microbispora hainanensis</name>
    <dbReference type="NCBI Taxonomy" id="568844"/>
    <lineage>
        <taxon>Bacteria</taxon>
        <taxon>Bacillati</taxon>
        <taxon>Actinomycetota</taxon>
        <taxon>Actinomycetes</taxon>
        <taxon>Streptosporangiales</taxon>
        <taxon>Streptosporangiaceae</taxon>
        <taxon>Microbispora</taxon>
    </lineage>
</organism>
<dbReference type="GO" id="GO:0004034">
    <property type="term" value="F:aldose 1-epimerase activity"/>
    <property type="evidence" value="ECO:0007669"/>
    <property type="project" value="TreeGrafter"/>
</dbReference>
<dbReference type="InterPro" id="IPR014718">
    <property type="entry name" value="GH-type_carb-bd"/>
</dbReference>
<evidence type="ECO:0000313" key="1">
    <source>
        <dbReference type="EMBL" id="TQS17645.1"/>
    </source>
</evidence>
<dbReference type="EMBL" id="VIRM01000043">
    <property type="protein sequence ID" value="TQS17645.1"/>
    <property type="molecule type" value="Genomic_DNA"/>
</dbReference>
<dbReference type="AlphaFoldDB" id="A0A544YLI0"/>
<comment type="caution">
    <text evidence="1">The sequence shown here is derived from an EMBL/GenBank/DDBJ whole genome shotgun (WGS) entry which is preliminary data.</text>
</comment>
<dbReference type="Gene3D" id="2.70.98.10">
    <property type="match status" value="1"/>
</dbReference>
<accession>A0A544YLI0</accession>
<dbReference type="GO" id="GO:0033499">
    <property type="term" value="P:galactose catabolic process via UDP-galactose, Leloir pathway"/>
    <property type="evidence" value="ECO:0007669"/>
    <property type="project" value="TreeGrafter"/>
</dbReference>
<reference evidence="1 2" key="1">
    <citation type="submission" date="2019-07" db="EMBL/GenBank/DDBJ databases">
        <title>Microbispora hainanensis DSM 45428.</title>
        <authorList>
            <person name="Thawai C."/>
        </authorList>
    </citation>
    <scope>NUCLEOTIDE SEQUENCE [LARGE SCALE GENOMIC DNA]</scope>
    <source>
        <strain evidence="1 2">DSM 45428</strain>
    </source>
</reference>
<protein>
    <submittedName>
        <fullName evidence="1">Aldose 1-epimerase family protein</fullName>
    </submittedName>
</protein>
<dbReference type="PANTHER" id="PTHR10091:SF0">
    <property type="entry name" value="GALACTOSE MUTAROTASE"/>
    <property type="match status" value="1"/>
</dbReference>
<dbReference type="Proteomes" id="UP000316541">
    <property type="component" value="Unassembled WGS sequence"/>
</dbReference>
<dbReference type="Pfam" id="PF01263">
    <property type="entry name" value="Aldose_epim"/>
    <property type="match status" value="1"/>
</dbReference>
<sequence>MTRFLTSRQREDSPVPDYTIAGGGYQATISERGGALRVLRHEGRDLVTSWPEGGPVPYYSGTILAPWPNRVVGGTYVFEGRRRHLPINEPDRGHALHGLVSGLDWKCAELLSVEDHHGHVRLTHVVEPTEGYPHRISLEVRHSVSGEGLSTTLTAQNVGETAAPYGCGPHPWLLAGPDVTAYELGLPAGRVLLTDDLLAPTELVEVEGTPYDFRTPRVIGDTAVDHAFTGVTEGRVRVLGPEGGVELTWDPAVLPWVQVCTGTGLGHQGLAVEPMTCPPDAFNSGTDLIVLQPGDKHEATWTIAVTTASLEG</sequence>
<dbReference type="InterPro" id="IPR008183">
    <property type="entry name" value="Aldose_1/G6P_1-epimerase"/>
</dbReference>
<proteinExistence type="predicted"/>
<gene>
    <name evidence="1" type="ORF">FLX08_28625</name>
</gene>
<dbReference type="SUPFAM" id="SSF74650">
    <property type="entry name" value="Galactose mutarotase-like"/>
    <property type="match status" value="1"/>
</dbReference>
<dbReference type="InterPro" id="IPR037480">
    <property type="entry name" value="YihR-like"/>
</dbReference>
<dbReference type="GO" id="GO:0030246">
    <property type="term" value="F:carbohydrate binding"/>
    <property type="evidence" value="ECO:0007669"/>
    <property type="project" value="InterPro"/>
</dbReference>
<dbReference type="CDD" id="cd09022">
    <property type="entry name" value="Aldose_epim_Ec_YihR"/>
    <property type="match status" value="1"/>
</dbReference>
<dbReference type="GO" id="GO:0006006">
    <property type="term" value="P:glucose metabolic process"/>
    <property type="evidence" value="ECO:0007669"/>
    <property type="project" value="TreeGrafter"/>
</dbReference>
<dbReference type="PANTHER" id="PTHR10091">
    <property type="entry name" value="ALDOSE-1-EPIMERASE"/>
    <property type="match status" value="1"/>
</dbReference>
<evidence type="ECO:0000313" key="2">
    <source>
        <dbReference type="Proteomes" id="UP000316541"/>
    </source>
</evidence>
<dbReference type="InterPro" id="IPR011013">
    <property type="entry name" value="Gal_mutarotase_sf_dom"/>
</dbReference>
<name>A0A544YLI0_9ACTN</name>